<accession>A0ABT3FMH9</accession>
<name>A0ABT3FMH9_9BACT</name>
<keyword evidence="3" id="KW-1185">Reference proteome</keyword>
<dbReference type="RefSeq" id="WP_264500618.1">
    <property type="nucleotide sequence ID" value="NZ_JAPDDS010000003.1"/>
</dbReference>
<evidence type="ECO:0000313" key="2">
    <source>
        <dbReference type="EMBL" id="MCW1884662.1"/>
    </source>
</evidence>
<dbReference type="SMART" id="SM00860">
    <property type="entry name" value="SMI1_KNR4"/>
    <property type="match status" value="1"/>
</dbReference>
<dbReference type="Proteomes" id="UP001207930">
    <property type="component" value="Unassembled WGS sequence"/>
</dbReference>
<dbReference type="Pfam" id="PF09346">
    <property type="entry name" value="SMI1_KNR4"/>
    <property type="match status" value="1"/>
</dbReference>
<gene>
    <name evidence="2" type="ORF">OKA04_07960</name>
</gene>
<proteinExistence type="predicted"/>
<protein>
    <submittedName>
        <fullName evidence="2">SMI1/KNR4 family protein</fullName>
    </submittedName>
</protein>
<dbReference type="InterPro" id="IPR018958">
    <property type="entry name" value="Knr4/Smi1-like_dom"/>
</dbReference>
<comment type="caution">
    <text evidence="2">The sequence shown here is derived from an EMBL/GenBank/DDBJ whole genome shotgun (WGS) entry which is preliminary data.</text>
</comment>
<organism evidence="2 3">
    <name type="scientific">Luteolibacter flavescens</name>
    <dbReference type="NCBI Taxonomy" id="1859460"/>
    <lineage>
        <taxon>Bacteria</taxon>
        <taxon>Pseudomonadati</taxon>
        <taxon>Verrucomicrobiota</taxon>
        <taxon>Verrucomicrobiia</taxon>
        <taxon>Verrucomicrobiales</taxon>
        <taxon>Verrucomicrobiaceae</taxon>
        <taxon>Luteolibacter</taxon>
    </lineage>
</organism>
<sequence>MTSDILEAKKLIDRLRAADPEFLVFGARSHRYEIGPPLSEPELSSFEERYGITLPEDFRLYLSLVGNGNESKPGPRATPHRTAGAGPGYGIHTLSETVIGDQTCVPFPYSQEVEVPIDEAGDDVPGALEICTLGCGSHVNLIVAGSEFGKVWKGNEYLHFSPTHLNFASWITEWAEGALSLLAKRELVQKLSLGMTKAQVVDVIGGEWTVRKSGRWWFFEGPTIPARIALSEENGVVSSIDPWPFI</sequence>
<evidence type="ECO:0000313" key="3">
    <source>
        <dbReference type="Proteomes" id="UP001207930"/>
    </source>
</evidence>
<dbReference type="SUPFAM" id="SSF160631">
    <property type="entry name" value="SMI1/KNR4-like"/>
    <property type="match status" value="1"/>
</dbReference>
<dbReference type="EMBL" id="JAPDDS010000003">
    <property type="protein sequence ID" value="MCW1884662.1"/>
    <property type="molecule type" value="Genomic_DNA"/>
</dbReference>
<dbReference type="InterPro" id="IPR037883">
    <property type="entry name" value="Knr4/Smi1-like_sf"/>
</dbReference>
<evidence type="ECO:0000259" key="1">
    <source>
        <dbReference type="SMART" id="SM00860"/>
    </source>
</evidence>
<feature type="domain" description="Knr4/Smi1-like" evidence="1">
    <location>
        <begin position="37"/>
        <end position="173"/>
    </location>
</feature>
<reference evidence="2 3" key="1">
    <citation type="submission" date="2022-10" db="EMBL/GenBank/DDBJ databases">
        <title>Luteolibacter flavescens strain MCCC 1K03193, whole genome shotgun sequencing project.</title>
        <authorList>
            <person name="Zhao G."/>
            <person name="Shen L."/>
        </authorList>
    </citation>
    <scope>NUCLEOTIDE SEQUENCE [LARGE SCALE GENOMIC DNA]</scope>
    <source>
        <strain evidence="2 3">MCCC 1K03193</strain>
    </source>
</reference>